<accession>A0AAN9T0M0</accession>
<evidence type="ECO:0000256" key="1">
    <source>
        <dbReference type="SAM" id="MobiDB-lite"/>
    </source>
</evidence>
<dbReference type="EMBL" id="JAYMYS010000001">
    <property type="protein sequence ID" value="KAK7410679.1"/>
    <property type="molecule type" value="Genomic_DNA"/>
</dbReference>
<dbReference type="InterPro" id="IPR010926">
    <property type="entry name" value="Myosin_TH1"/>
</dbReference>
<organism evidence="3 4">
    <name type="scientific">Psophocarpus tetragonolobus</name>
    <name type="common">Winged bean</name>
    <name type="synonym">Dolichos tetragonolobus</name>
    <dbReference type="NCBI Taxonomy" id="3891"/>
    <lineage>
        <taxon>Eukaryota</taxon>
        <taxon>Viridiplantae</taxon>
        <taxon>Streptophyta</taxon>
        <taxon>Embryophyta</taxon>
        <taxon>Tracheophyta</taxon>
        <taxon>Spermatophyta</taxon>
        <taxon>Magnoliopsida</taxon>
        <taxon>eudicotyledons</taxon>
        <taxon>Gunneridae</taxon>
        <taxon>Pentapetalae</taxon>
        <taxon>rosids</taxon>
        <taxon>fabids</taxon>
        <taxon>Fabales</taxon>
        <taxon>Fabaceae</taxon>
        <taxon>Papilionoideae</taxon>
        <taxon>50 kb inversion clade</taxon>
        <taxon>NPAAA clade</taxon>
        <taxon>indigoferoid/millettioid clade</taxon>
        <taxon>Phaseoleae</taxon>
        <taxon>Psophocarpus</taxon>
    </lineage>
</organism>
<dbReference type="GO" id="GO:0003774">
    <property type="term" value="F:cytoskeletal motor activity"/>
    <property type="evidence" value="ECO:0007669"/>
    <property type="project" value="InterPro"/>
</dbReference>
<dbReference type="Pfam" id="PF06017">
    <property type="entry name" value="Myosin_TH1"/>
    <property type="match status" value="1"/>
</dbReference>
<name>A0AAN9T0M0_PSOTE</name>
<dbReference type="AlphaFoldDB" id="A0AAN9T0M0"/>
<feature type="region of interest" description="Disordered" evidence="1">
    <location>
        <begin position="12"/>
        <end position="74"/>
    </location>
</feature>
<dbReference type="Proteomes" id="UP001386955">
    <property type="component" value="Unassembled WGS sequence"/>
</dbReference>
<evidence type="ECO:0000259" key="2">
    <source>
        <dbReference type="PROSITE" id="PS51757"/>
    </source>
</evidence>
<feature type="compositionally biased region" description="Basic and acidic residues" evidence="1">
    <location>
        <begin position="14"/>
        <end position="26"/>
    </location>
</feature>
<evidence type="ECO:0000313" key="3">
    <source>
        <dbReference type="EMBL" id="KAK7410679.1"/>
    </source>
</evidence>
<sequence>MDFQYGLKLKSNRVRVESGRNNEREPAGWGPLDQNTVLGGRVQIDDPEPEPPQNDDVPDDDSSPVQRDEPDNQEKLCKRDYIRVPSRPYLMKLLNKQGDQIVLFADKVLKFTGSGKIKCRFLLITDFAIYLVDPETDSLQRRIALAAVEKIFLSELTDNFLAVIIPTEYDLLIASARKNEILTAFVEACELEVVSSNRFEYNAASDLVKEIEFEEVEGGVKTRILRKKGSSGYSISFPKHPIIEAVSICLIWSELLGTALISLKSCMQMVKLQSKAVVVFLLATFNMNPVRGGLG</sequence>
<protein>
    <recommendedName>
        <fullName evidence="2">TH1 domain-containing protein</fullName>
    </recommendedName>
</protein>
<dbReference type="PANTHER" id="PTHR34969:SF5">
    <property type="entry name" value="MYOSIN HEAVY CHAIN-LIKE PROTEIN"/>
    <property type="match status" value="1"/>
</dbReference>
<evidence type="ECO:0000313" key="4">
    <source>
        <dbReference type="Proteomes" id="UP001386955"/>
    </source>
</evidence>
<feature type="domain" description="TH1" evidence="2">
    <location>
        <begin position="66"/>
        <end position="250"/>
    </location>
</feature>
<dbReference type="GO" id="GO:0016459">
    <property type="term" value="C:myosin complex"/>
    <property type="evidence" value="ECO:0007669"/>
    <property type="project" value="InterPro"/>
</dbReference>
<dbReference type="PROSITE" id="PS51757">
    <property type="entry name" value="TH1"/>
    <property type="match status" value="1"/>
</dbReference>
<gene>
    <name evidence="3" type="ORF">VNO78_01663</name>
</gene>
<dbReference type="PANTHER" id="PTHR34969">
    <property type="entry name" value="OS01G0621700 PROTEIN"/>
    <property type="match status" value="1"/>
</dbReference>
<comment type="caution">
    <text evidence="3">The sequence shown here is derived from an EMBL/GenBank/DDBJ whole genome shotgun (WGS) entry which is preliminary data.</text>
</comment>
<reference evidence="3 4" key="1">
    <citation type="submission" date="2024-01" db="EMBL/GenBank/DDBJ databases">
        <title>The genomes of 5 underutilized Papilionoideae crops provide insights into root nodulation and disease resistanc.</title>
        <authorList>
            <person name="Jiang F."/>
        </authorList>
    </citation>
    <scope>NUCLEOTIDE SEQUENCE [LARGE SCALE GENOMIC DNA]</scope>
    <source>
        <strain evidence="3">DUOXIRENSHENG_FW03</strain>
        <tissue evidence="3">Leaves</tissue>
    </source>
</reference>
<keyword evidence="4" id="KW-1185">Reference proteome</keyword>
<proteinExistence type="predicted"/>